<evidence type="ECO:0000256" key="4">
    <source>
        <dbReference type="ARBA" id="ARBA00023136"/>
    </source>
</evidence>
<feature type="transmembrane region" description="Helical" evidence="5">
    <location>
        <begin position="441"/>
        <end position="458"/>
    </location>
</feature>
<evidence type="ECO:0000313" key="8">
    <source>
        <dbReference type="Proteomes" id="UP000824540"/>
    </source>
</evidence>
<keyword evidence="3 5" id="KW-1133">Transmembrane helix</keyword>
<organism evidence="7 8">
    <name type="scientific">Albula glossodonta</name>
    <name type="common">roundjaw bonefish</name>
    <dbReference type="NCBI Taxonomy" id="121402"/>
    <lineage>
        <taxon>Eukaryota</taxon>
        <taxon>Metazoa</taxon>
        <taxon>Chordata</taxon>
        <taxon>Craniata</taxon>
        <taxon>Vertebrata</taxon>
        <taxon>Euteleostomi</taxon>
        <taxon>Actinopterygii</taxon>
        <taxon>Neopterygii</taxon>
        <taxon>Teleostei</taxon>
        <taxon>Albuliformes</taxon>
        <taxon>Albulidae</taxon>
        <taxon>Albula</taxon>
    </lineage>
</organism>
<keyword evidence="2 5" id="KW-0812">Transmembrane</keyword>
<proteinExistence type="predicted"/>
<feature type="transmembrane region" description="Helical" evidence="5">
    <location>
        <begin position="410"/>
        <end position="429"/>
    </location>
</feature>
<keyword evidence="4 5" id="KW-0472">Membrane</keyword>
<dbReference type="EMBL" id="JAFBMS010000032">
    <property type="protein sequence ID" value="KAG9341820.1"/>
    <property type="molecule type" value="Genomic_DNA"/>
</dbReference>
<dbReference type="GO" id="GO:0016020">
    <property type="term" value="C:membrane"/>
    <property type="evidence" value="ECO:0007669"/>
    <property type="project" value="UniProtKB-SubCell"/>
</dbReference>
<name>A0A8T2NRM4_9TELE</name>
<accession>A0A8T2NRM4</accession>
<feature type="transmembrane region" description="Helical" evidence="5">
    <location>
        <begin position="318"/>
        <end position="339"/>
    </location>
</feature>
<reference evidence="7" key="1">
    <citation type="thesis" date="2021" institute="BYU ScholarsArchive" country="Provo, UT, USA">
        <title>Applications of and Algorithms for Genome Assembly and Genomic Analyses with an Emphasis on Marine Teleosts.</title>
        <authorList>
            <person name="Pickett B.D."/>
        </authorList>
    </citation>
    <scope>NUCLEOTIDE SEQUENCE</scope>
    <source>
        <strain evidence="7">HI-2016</strain>
    </source>
</reference>
<comment type="subcellular location">
    <subcellularLocation>
        <location evidence="1">Membrane</location>
        <topology evidence="1">Multi-pass membrane protein</topology>
    </subcellularLocation>
</comment>
<dbReference type="Gene3D" id="1.20.1250.20">
    <property type="entry name" value="MFS general substrate transporter like domains"/>
    <property type="match status" value="1"/>
</dbReference>
<dbReference type="OrthoDB" id="5296287at2759"/>
<dbReference type="Pfam" id="PF00083">
    <property type="entry name" value="Sugar_tr"/>
    <property type="match status" value="1"/>
</dbReference>
<dbReference type="PROSITE" id="PS50850">
    <property type="entry name" value="MFS"/>
    <property type="match status" value="1"/>
</dbReference>
<sequence length="500" mass="55010">MDIEDAFQIVGEFGIYQKRMVTVLILLQVYMAFQSMLIVLVGAVPVYHIEKGVNPSTSEELIKHVTFTEDLNSIVTEWFLIKHQAYKVNLAGSLFFAGVLLGNVLFGPLSDKIGRKPVFLGGLFFEVLFGYATAFAPSYEVFALSRLLVGMMNGGMALVCFVLTQEYVGKSYWAMTGTLTNMTFAVGIALFAALGYYVRPWRTLATAANSPGVLFFLLSVTLPESPRWLYSRGQTEQAEQVLLYMAQRNGIERASVKLKHSSSSSLAQSSDSGPGLLDLVTHPVLRRRTVVLMFVWYACSLVYYGLTMNASGETGNRYVTVAMYGLVELPAYPLCIYFINKQWAARRKSLASFLALAGLSCLFTMVIPVQTGSLFSASSLALLGKLMVSAAFNIVYVYTSELYPTVIRNAGLGVCSMSCRFGGILAPFVPSLKGLHQSMPFMVFSLSGISAGCLSLLLPETLNKPIAETLEELHGPAYQRVLERQVSLFEEDLSKQKLLT</sequence>
<feature type="transmembrane region" description="Helical" evidence="5">
    <location>
        <begin position="143"/>
        <end position="164"/>
    </location>
</feature>
<dbReference type="SUPFAM" id="SSF103473">
    <property type="entry name" value="MFS general substrate transporter"/>
    <property type="match status" value="1"/>
</dbReference>
<evidence type="ECO:0000256" key="5">
    <source>
        <dbReference type="SAM" id="Phobius"/>
    </source>
</evidence>
<keyword evidence="8" id="KW-1185">Reference proteome</keyword>
<dbReference type="AlphaFoldDB" id="A0A8T2NRM4"/>
<feature type="transmembrane region" description="Helical" evidence="5">
    <location>
        <begin position="118"/>
        <end position="137"/>
    </location>
</feature>
<dbReference type="InterPro" id="IPR005828">
    <property type="entry name" value="MFS_sugar_transport-like"/>
</dbReference>
<protein>
    <recommendedName>
        <fullName evidence="6">Major facilitator superfamily (MFS) profile domain-containing protein</fullName>
    </recommendedName>
</protein>
<evidence type="ECO:0000313" key="7">
    <source>
        <dbReference type="EMBL" id="KAG9341820.1"/>
    </source>
</evidence>
<feature type="transmembrane region" description="Helical" evidence="5">
    <location>
        <begin position="289"/>
        <end position="306"/>
    </location>
</feature>
<feature type="domain" description="Major facilitator superfamily (MFS) profile" evidence="6">
    <location>
        <begin position="20"/>
        <end position="463"/>
    </location>
</feature>
<dbReference type="PANTHER" id="PTHR24064">
    <property type="entry name" value="SOLUTE CARRIER FAMILY 22 MEMBER"/>
    <property type="match status" value="1"/>
</dbReference>
<feature type="transmembrane region" description="Helical" evidence="5">
    <location>
        <begin position="204"/>
        <end position="222"/>
    </location>
</feature>
<evidence type="ECO:0000256" key="3">
    <source>
        <dbReference type="ARBA" id="ARBA00022989"/>
    </source>
</evidence>
<comment type="caution">
    <text evidence="7">The sequence shown here is derived from an EMBL/GenBank/DDBJ whole genome shotgun (WGS) entry which is preliminary data.</text>
</comment>
<evidence type="ECO:0000259" key="6">
    <source>
        <dbReference type="PROSITE" id="PS50850"/>
    </source>
</evidence>
<gene>
    <name evidence="7" type="ORF">JZ751_018542</name>
</gene>
<dbReference type="Proteomes" id="UP000824540">
    <property type="component" value="Unassembled WGS sequence"/>
</dbReference>
<feature type="transmembrane region" description="Helical" evidence="5">
    <location>
        <begin position="375"/>
        <end position="398"/>
    </location>
</feature>
<evidence type="ECO:0000256" key="2">
    <source>
        <dbReference type="ARBA" id="ARBA00022692"/>
    </source>
</evidence>
<feature type="transmembrane region" description="Helical" evidence="5">
    <location>
        <begin position="21"/>
        <end position="47"/>
    </location>
</feature>
<dbReference type="InterPro" id="IPR020846">
    <property type="entry name" value="MFS_dom"/>
</dbReference>
<feature type="transmembrane region" description="Helical" evidence="5">
    <location>
        <begin position="176"/>
        <end position="198"/>
    </location>
</feature>
<feature type="transmembrane region" description="Helical" evidence="5">
    <location>
        <begin position="88"/>
        <end position="106"/>
    </location>
</feature>
<dbReference type="InterPro" id="IPR036259">
    <property type="entry name" value="MFS_trans_sf"/>
</dbReference>
<evidence type="ECO:0000256" key="1">
    <source>
        <dbReference type="ARBA" id="ARBA00004141"/>
    </source>
</evidence>
<feature type="transmembrane region" description="Helical" evidence="5">
    <location>
        <begin position="351"/>
        <end position="369"/>
    </location>
</feature>
<dbReference type="GO" id="GO:0022857">
    <property type="term" value="F:transmembrane transporter activity"/>
    <property type="evidence" value="ECO:0007669"/>
    <property type="project" value="InterPro"/>
</dbReference>